<dbReference type="Gene3D" id="3.40.570.10">
    <property type="entry name" value="Extracellular Endonuclease, subunit A"/>
    <property type="match status" value="1"/>
</dbReference>
<proteinExistence type="predicted"/>
<organism evidence="1 2">
    <name type="scientific">Lactobacillus amylovorus subsp. animalium</name>
    <dbReference type="NCBI Taxonomy" id="3378536"/>
    <lineage>
        <taxon>Bacteria</taxon>
        <taxon>Bacillati</taxon>
        <taxon>Bacillota</taxon>
        <taxon>Bacilli</taxon>
        <taxon>Lactobacillales</taxon>
        <taxon>Lactobacillaceae</taxon>
        <taxon>Lactobacillus</taxon>
    </lineage>
</organism>
<protein>
    <submittedName>
        <fullName evidence="1">Uncharacterized protein</fullName>
    </submittedName>
</protein>
<dbReference type="RefSeq" id="WP_338187005.1">
    <property type="nucleotide sequence ID" value="NZ_BTFR01000004.1"/>
</dbReference>
<name>A0ABQ6NX16_LACAM</name>
<keyword evidence="2" id="KW-1185">Reference proteome</keyword>
<gene>
    <name evidence="1" type="ORF">LABF125_01910</name>
</gene>
<dbReference type="EMBL" id="BTFR01000004">
    <property type="protein sequence ID" value="GMM15058.1"/>
    <property type="molecule type" value="Genomic_DNA"/>
</dbReference>
<sequence>MGQARFENWLHSELMNHEGEQVYYEVEEIFKNTNDIVPIGTRIFACKYGTPPSTFTSSYLRKLILPFHVFIPNYGFIEEEGKGKVKNKNFDSNYLLDKLDKPGEPKEPSNFYKTCCDKWKI</sequence>
<dbReference type="Proteomes" id="UP001332503">
    <property type="component" value="Unassembled WGS sequence"/>
</dbReference>
<dbReference type="InterPro" id="IPR044929">
    <property type="entry name" value="DNA/RNA_non-sp_Endonuclease_sf"/>
</dbReference>
<evidence type="ECO:0000313" key="1">
    <source>
        <dbReference type="EMBL" id="GMM15058.1"/>
    </source>
</evidence>
<evidence type="ECO:0000313" key="2">
    <source>
        <dbReference type="Proteomes" id="UP001332503"/>
    </source>
</evidence>
<comment type="caution">
    <text evidence="1">The sequence shown here is derived from an EMBL/GenBank/DDBJ whole genome shotgun (WGS) entry which is preliminary data.</text>
</comment>
<accession>A0ABQ6NX16</accession>
<reference evidence="1 2" key="1">
    <citation type="journal article" date="2024" name="Int. J. Syst. Evol. Microbiol.">
        <title>Proposal of Lactobacillus amylovorus subsp. animalis subsp. nov. and an emended description of Lactobacillus amylovorus.</title>
        <authorList>
            <person name="Yamane K."/>
            <person name="Tanizawa Y."/>
            <person name="Kobayashi H."/>
            <person name="Kamizono T."/>
            <person name="Kojima Y."/>
            <person name="Takagi H."/>
            <person name="Tohno M."/>
        </authorList>
    </citation>
    <scope>NUCLEOTIDE SEQUENCE [LARGE SCALE GENOMIC DNA]</scope>
    <source>
        <strain evidence="1 2">BF125</strain>
    </source>
</reference>